<organism evidence="4">
    <name type="scientific">marine metagenome</name>
    <dbReference type="NCBI Taxonomy" id="408172"/>
    <lineage>
        <taxon>unclassified sequences</taxon>
        <taxon>metagenomes</taxon>
        <taxon>ecological metagenomes</taxon>
    </lineage>
</organism>
<dbReference type="InterPro" id="IPR052901">
    <property type="entry name" value="Bact_TGase-like"/>
</dbReference>
<dbReference type="PANTHER" id="PTHR42736:SF1">
    <property type="entry name" value="PROTEIN-GLUTAMINE GAMMA-GLUTAMYLTRANSFERASE"/>
    <property type="match status" value="1"/>
</dbReference>
<evidence type="ECO:0000259" key="3">
    <source>
        <dbReference type="SMART" id="SM00460"/>
    </source>
</evidence>
<reference evidence="4" key="1">
    <citation type="submission" date="2018-05" db="EMBL/GenBank/DDBJ databases">
        <authorList>
            <person name="Lanie J.A."/>
            <person name="Ng W.-L."/>
            <person name="Kazmierczak K.M."/>
            <person name="Andrzejewski T.M."/>
            <person name="Davidsen T.M."/>
            <person name="Wayne K.J."/>
            <person name="Tettelin H."/>
            <person name="Glass J.I."/>
            <person name="Rusch D."/>
            <person name="Podicherti R."/>
            <person name="Tsui H.-C.T."/>
            <person name="Winkler M.E."/>
        </authorList>
    </citation>
    <scope>NUCLEOTIDE SEQUENCE</scope>
</reference>
<feature type="transmembrane region" description="Helical" evidence="2">
    <location>
        <begin position="25"/>
        <end position="42"/>
    </location>
</feature>
<dbReference type="SUPFAM" id="SSF48452">
    <property type="entry name" value="TPR-like"/>
    <property type="match status" value="1"/>
</dbReference>
<feature type="compositionally biased region" description="Basic and acidic residues" evidence="1">
    <location>
        <begin position="589"/>
        <end position="604"/>
    </location>
</feature>
<keyword evidence="2" id="KW-1133">Transmembrane helix</keyword>
<dbReference type="SMART" id="SM00460">
    <property type="entry name" value="TGc"/>
    <property type="match status" value="1"/>
</dbReference>
<dbReference type="Gene3D" id="3.10.620.30">
    <property type="match status" value="1"/>
</dbReference>
<dbReference type="EMBL" id="UINC01028768">
    <property type="protein sequence ID" value="SVB10340.1"/>
    <property type="molecule type" value="Genomic_DNA"/>
</dbReference>
<feature type="domain" description="Transglutaminase-like" evidence="3">
    <location>
        <begin position="444"/>
        <end position="514"/>
    </location>
</feature>
<feature type="compositionally biased region" description="Acidic residues" evidence="1">
    <location>
        <begin position="565"/>
        <end position="576"/>
    </location>
</feature>
<protein>
    <recommendedName>
        <fullName evidence="3">Transglutaminase-like domain-containing protein</fullName>
    </recommendedName>
</protein>
<dbReference type="SMART" id="SM00028">
    <property type="entry name" value="TPR"/>
    <property type="match status" value="3"/>
</dbReference>
<dbReference type="Pfam" id="PF13432">
    <property type="entry name" value="TPR_16"/>
    <property type="match status" value="1"/>
</dbReference>
<feature type="region of interest" description="Disordered" evidence="1">
    <location>
        <begin position="502"/>
        <end position="617"/>
    </location>
</feature>
<dbReference type="Pfam" id="PF01841">
    <property type="entry name" value="Transglut_core"/>
    <property type="match status" value="1"/>
</dbReference>
<dbReference type="PANTHER" id="PTHR42736">
    <property type="entry name" value="PROTEIN-GLUTAMINE GAMMA-GLUTAMYLTRANSFERASE"/>
    <property type="match status" value="1"/>
</dbReference>
<gene>
    <name evidence="4" type="ORF">METZ01_LOCUS163194</name>
</gene>
<dbReference type="SUPFAM" id="SSF54001">
    <property type="entry name" value="Cysteine proteinases"/>
    <property type="match status" value="1"/>
</dbReference>
<dbReference type="InterPro" id="IPR038765">
    <property type="entry name" value="Papain-like_cys_pep_sf"/>
</dbReference>
<feature type="transmembrane region" description="Helical" evidence="2">
    <location>
        <begin position="54"/>
        <end position="72"/>
    </location>
</feature>
<dbReference type="Gene3D" id="1.25.40.10">
    <property type="entry name" value="Tetratricopeptide repeat domain"/>
    <property type="match status" value="1"/>
</dbReference>
<dbReference type="AlphaFoldDB" id="A0A382B963"/>
<feature type="non-terminal residue" evidence="4">
    <location>
        <position position="1"/>
    </location>
</feature>
<keyword evidence="2" id="KW-0812">Transmembrane</keyword>
<sequence>YKNGLAPLPKSENNSTMVRRQKERYQWPLAGAIGLLLLELFWPRGRKTRRGAVSATLALFLLFVFPSQGATLKQAQGNYQQREYALAQQDYEELLRLDPGDPKLHYNAGTAAYQAGKHNEAAKHFRSSLRTSDLNLQHRAFYNLGNTHYRLGAQMQRPEDQIPAWEEASGHFEAASELNPQDGSAKRNLKFVRNKIEEAKRKLEQLSDEVPLDGVTRFKNQENKKFALRIFPPKRELIPERPYWRMFALDQYVHGVAKVSDSLRAQAKTVTNPPTEYGGRKPVEEIRPGQWRFRFEPLFSEFLPLNGPFANARVEESSWKYNPVVLQAKLKSVPTHAVNYTVSDPTDNGRLAASTMDAPLRPEYENDFTVEREEIYPFTTLALNLKTPEISQLLSALGTFTEDNQLPLDEFNEKCIQWLHKRHKYTRQTRIPEDKQNDPVIRWMISEEPGHCEYFAYSYVLLARAAGFPARVVCGFAGGEWDDKTQSWTNVQTDAHAWSEVFNGKEWLRIDPTPPEDGQGEGEDPQQNQNNGESQNPNQNNGEGNPENPQNQDGKEPGDQQANEDRDEGEVPEELLETMRQAQQLLDALKTDEKPLGAIEDKGRRFGQRKRKNKKDW</sequence>
<evidence type="ECO:0000313" key="4">
    <source>
        <dbReference type="EMBL" id="SVB10340.1"/>
    </source>
</evidence>
<evidence type="ECO:0000256" key="2">
    <source>
        <dbReference type="SAM" id="Phobius"/>
    </source>
</evidence>
<dbReference type="InterPro" id="IPR011990">
    <property type="entry name" value="TPR-like_helical_dom_sf"/>
</dbReference>
<dbReference type="InterPro" id="IPR019734">
    <property type="entry name" value="TPR_rpt"/>
</dbReference>
<evidence type="ECO:0000256" key="1">
    <source>
        <dbReference type="SAM" id="MobiDB-lite"/>
    </source>
</evidence>
<feature type="compositionally biased region" description="Basic residues" evidence="1">
    <location>
        <begin position="605"/>
        <end position="617"/>
    </location>
</feature>
<keyword evidence="2" id="KW-0472">Membrane</keyword>
<proteinExistence type="predicted"/>
<name>A0A382B963_9ZZZZ</name>
<dbReference type="InterPro" id="IPR002931">
    <property type="entry name" value="Transglutaminase-like"/>
</dbReference>
<accession>A0A382B963</accession>
<feature type="compositionally biased region" description="Low complexity" evidence="1">
    <location>
        <begin position="526"/>
        <end position="552"/>
    </location>
</feature>